<gene>
    <name evidence="2" type="ORF">Plil01_000634600</name>
</gene>
<dbReference type="EMBL" id="BSXW01000281">
    <property type="protein sequence ID" value="GMF17402.1"/>
    <property type="molecule type" value="Genomic_DNA"/>
</dbReference>
<evidence type="ECO:0000313" key="3">
    <source>
        <dbReference type="Proteomes" id="UP001165083"/>
    </source>
</evidence>
<reference evidence="2" key="1">
    <citation type="submission" date="2023-04" db="EMBL/GenBank/DDBJ databases">
        <title>Phytophthora lilii NBRC 32176.</title>
        <authorList>
            <person name="Ichikawa N."/>
            <person name="Sato H."/>
            <person name="Tonouchi N."/>
        </authorList>
    </citation>
    <scope>NUCLEOTIDE SEQUENCE</scope>
    <source>
        <strain evidence="2">NBRC 32176</strain>
    </source>
</reference>
<keyword evidence="3" id="KW-1185">Reference proteome</keyword>
<dbReference type="InterPro" id="IPR018289">
    <property type="entry name" value="MULE_transposase_dom"/>
</dbReference>
<sequence length="324" mass="36439">MTTILMLHAGCLSGKFFTTLLSTNVGWAHSALVALLRYHGTTAFVDGTFRCVPRGFAQCVVFMVHDRASGVFVPVFYILSTSRTADAYWDMIHFVVQATDQNLEPAEVICDFEAGLINSIQTQFPNAIVLGCLFHMKQALRRAIERYAIPDEECSIAITPGVLDLLTVMDPARINKGINWVKREMKMRCPEAGLIYPAEKWSEFWGYFARTWLDQYPIEVWNVYGLENELIARTNSPLERFNIELNAKFPTAHPSMATFITVIKTLSAEYVRRIADIPRGRARRVSRDRIQLPQPVAIDSDIDSEVEEHAADTSADASVTSIAL</sequence>
<name>A0A9W6WKY7_9STRA</name>
<evidence type="ECO:0000313" key="2">
    <source>
        <dbReference type="EMBL" id="GMF17402.1"/>
    </source>
</evidence>
<evidence type="ECO:0000259" key="1">
    <source>
        <dbReference type="Pfam" id="PF10551"/>
    </source>
</evidence>
<dbReference type="OrthoDB" id="120963at2759"/>
<feature type="domain" description="MULE transposase" evidence="1">
    <location>
        <begin position="44"/>
        <end position="138"/>
    </location>
</feature>
<dbReference type="PANTHER" id="PTHR47160:SF5">
    <property type="entry name" value="MULE TRANSPOSASE DOMAIN-CONTAINING PROTEIN"/>
    <property type="match status" value="1"/>
</dbReference>
<accession>A0A9W6WKY7</accession>
<organism evidence="2 3">
    <name type="scientific">Phytophthora lilii</name>
    <dbReference type="NCBI Taxonomy" id="2077276"/>
    <lineage>
        <taxon>Eukaryota</taxon>
        <taxon>Sar</taxon>
        <taxon>Stramenopiles</taxon>
        <taxon>Oomycota</taxon>
        <taxon>Peronosporomycetes</taxon>
        <taxon>Peronosporales</taxon>
        <taxon>Peronosporaceae</taxon>
        <taxon>Phytophthora</taxon>
    </lineage>
</organism>
<comment type="caution">
    <text evidence="2">The sequence shown here is derived from an EMBL/GenBank/DDBJ whole genome shotgun (WGS) entry which is preliminary data.</text>
</comment>
<dbReference type="Pfam" id="PF10551">
    <property type="entry name" value="MULE"/>
    <property type="match status" value="1"/>
</dbReference>
<dbReference type="PANTHER" id="PTHR47160">
    <property type="entry name" value="PUTATIVE-RELATED"/>
    <property type="match status" value="1"/>
</dbReference>
<dbReference type="Proteomes" id="UP001165083">
    <property type="component" value="Unassembled WGS sequence"/>
</dbReference>
<proteinExistence type="predicted"/>
<protein>
    <submittedName>
        <fullName evidence="2">Unnamed protein product</fullName>
    </submittedName>
</protein>
<dbReference type="AlphaFoldDB" id="A0A9W6WKY7"/>